<accession>A0A093GFL0</accession>
<dbReference type="PANTHER" id="PTHR16736:SF1">
    <property type="entry name" value="CORTEXIN-3"/>
    <property type="match status" value="1"/>
</dbReference>
<comment type="subcellular location">
    <subcellularLocation>
        <location evidence="1">Membrane</location>
        <topology evidence="1">Single-pass membrane protein</topology>
    </subcellularLocation>
</comment>
<dbReference type="Proteomes" id="UP000053875">
    <property type="component" value="Unassembled WGS sequence"/>
</dbReference>
<evidence type="ECO:0000256" key="3">
    <source>
        <dbReference type="ARBA" id="ARBA00022989"/>
    </source>
</evidence>
<evidence type="ECO:0000313" key="6">
    <source>
        <dbReference type="EMBL" id="KFV67978.1"/>
    </source>
</evidence>
<name>A0A093GFL0_DRYPU</name>
<feature type="transmembrane region" description="Helical" evidence="5">
    <location>
        <begin position="6"/>
        <end position="28"/>
    </location>
</feature>
<reference evidence="6 7" key="1">
    <citation type="submission" date="2014-04" db="EMBL/GenBank/DDBJ databases">
        <title>Genome evolution of avian class.</title>
        <authorList>
            <person name="Zhang G."/>
            <person name="Li C."/>
        </authorList>
    </citation>
    <scope>NUCLEOTIDE SEQUENCE [LARGE SCALE GENOMIC DNA]</scope>
    <source>
        <strain evidence="6">BGI_N307</strain>
    </source>
</reference>
<gene>
    <name evidence="6" type="ORF">N307_10007</name>
</gene>
<feature type="non-terminal residue" evidence="6">
    <location>
        <position position="55"/>
    </location>
</feature>
<keyword evidence="4 5" id="KW-0472">Membrane</keyword>
<evidence type="ECO:0000313" key="7">
    <source>
        <dbReference type="Proteomes" id="UP000053875"/>
    </source>
</evidence>
<organism evidence="6 7">
    <name type="scientific">Dryobates pubescens</name>
    <name type="common">Downy woodpecker</name>
    <name type="synonym">Picoides pubescens</name>
    <dbReference type="NCBI Taxonomy" id="118200"/>
    <lineage>
        <taxon>Eukaryota</taxon>
        <taxon>Metazoa</taxon>
        <taxon>Chordata</taxon>
        <taxon>Craniata</taxon>
        <taxon>Vertebrata</taxon>
        <taxon>Euteleostomi</taxon>
        <taxon>Archelosauria</taxon>
        <taxon>Archosauria</taxon>
        <taxon>Dinosauria</taxon>
        <taxon>Saurischia</taxon>
        <taxon>Theropoda</taxon>
        <taxon>Coelurosauria</taxon>
        <taxon>Aves</taxon>
        <taxon>Neognathae</taxon>
        <taxon>Neoaves</taxon>
        <taxon>Telluraves</taxon>
        <taxon>Coraciimorphae</taxon>
        <taxon>Piciformes</taxon>
        <taxon>Picidae</taxon>
        <taxon>Dryobates</taxon>
    </lineage>
</organism>
<sequence>EQETMFAFVILLFIFLCILIVHCFQILLNLYWSMPASVWADVLDGLENGQFDSAL</sequence>
<protein>
    <submittedName>
        <fullName evidence="6">Cortexin-3</fullName>
    </submittedName>
</protein>
<keyword evidence="2 5" id="KW-0812">Transmembrane</keyword>
<dbReference type="PANTHER" id="PTHR16736">
    <property type="entry name" value="CORTEXIN-1-RELATED"/>
    <property type="match status" value="1"/>
</dbReference>
<dbReference type="AlphaFoldDB" id="A0A093GFL0"/>
<evidence type="ECO:0000256" key="5">
    <source>
        <dbReference type="SAM" id="Phobius"/>
    </source>
</evidence>
<evidence type="ECO:0000256" key="2">
    <source>
        <dbReference type="ARBA" id="ARBA00022692"/>
    </source>
</evidence>
<dbReference type="EMBL" id="KL216066">
    <property type="protein sequence ID" value="KFV67978.1"/>
    <property type="molecule type" value="Genomic_DNA"/>
</dbReference>
<dbReference type="Pfam" id="PF11057">
    <property type="entry name" value="Cortexin"/>
    <property type="match status" value="1"/>
</dbReference>
<feature type="non-terminal residue" evidence="6">
    <location>
        <position position="1"/>
    </location>
</feature>
<proteinExistence type="predicted"/>
<dbReference type="GO" id="GO:0016020">
    <property type="term" value="C:membrane"/>
    <property type="evidence" value="ECO:0007669"/>
    <property type="project" value="UniProtKB-SubCell"/>
</dbReference>
<keyword evidence="3 5" id="KW-1133">Transmembrane helix</keyword>
<dbReference type="InterPro" id="IPR020066">
    <property type="entry name" value="Cortexin"/>
</dbReference>
<evidence type="ECO:0000256" key="4">
    <source>
        <dbReference type="ARBA" id="ARBA00023136"/>
    </source>
</evidence>
<evidence type="ECO:0000256" key="1">
    <source>
        <dbReference type="ARBA" id="ARBA00004167"/>
    </source>
</evidence>
<keyword evidence="7" id="KW-1185">Reference proteome</keyword>